<dbReference type="PROSITE" id="PS50090">
    <property type="entry name" value="MYB_LIKE"/>
    <property type="match status" value="1"/>
</dbReference>
<dbReference type="EMBL" id="LGTZ01003520">
    <property type="protein sequence ID" value="OJD09596.1"/>
    <property type="molecule type" value="Genomic_DNA"/>
</dbReference>
<evidence type="ECO:0000313" key="3">
    <source>
        <dbReference type="EMBL" id="OJD09596.1"/>
    </source>
</evidence>
<dbReference type="AlphaFoldDB" id="A0A1J9Q0W7"/>
<evidence type="ECO:0000256" key="1">
    <source>
        <dbReference type="SAM" id="MobiDB-lite"/>
    </source>
</evidence>
<dbReference type="Proteomes" id="UP000242791">
    <property type="component" value="Unassembled WGS sequence"/>
</dbReference>
<sequence length="367" mass="40910">MLLPSALSCDSRPHHHNHNHSSQQYHHNSQHPARSRFPPTRLFATTPPSPSTYADGFSFIASNGLLGTCRALQSLLNSSSSSSSSHRLASLNPTKQAQTQTHAQLLQSPLHVVRPAHGMQARAHKVVKRQRQLKNQVVQRGVNKRRRDVYEGHNNSNGDGGNGERRYGFWTPKRRRRVPGEQEMPLGIGREEFRLLEMLREEEEGEDENERVDGAARLRSRSRSGSLAQPQPQPQLPEIRGGEGGGGGRGSCAVENGEDGRCRCRGRSARSGDVNNDDDDNDDDDDDDHIYSVPPSPTATNTTTSTTSDWTSEDDKRLVELVLEKLKLSRRDWNECARRMGKDHDSVGRRWRALVGEGNVGLRRGGM</sequence>
<feature type="compositionally biased region" description="Low complexity" evidence="1">
    <location>
        <begin position="298"/>
        <end position="310"/>
    </location>
</feature>
<comment type="caution">
    <text evidence="3">The sequence shown here is derived from an EMBL/GenBank/DDBJ whole genome shotgun (WGS) entry which is preliminary data.</text>
</comment>
<dbReference type="OrthoDB" id="5334491at2759"/>
<dbReference type="SUPFAM" id="SSF46689">
    <property type="entry name" value="Homeodomain-like"/>
    <property type="match status" value="1"/>
</dbReference>
<keyword evidence="4" id="KW-1185">Reference proteome</keyword>
<reference evidence="3 4" key="1">
    <citation type="submission" date="2015-08" db="EMBL/GenBank/DDBJ databases">
        <title>Emmonsia species relationships and genome sequence.</title>
        <authorList>
            <person name="Cuomo C.A."/>
            <person name="Schwartz I.S."/>
            <person name="Kenyon C."/>
            <person name="De Hoog G.S."/>
            <person name="Govender N.P."/>
            <person name="Botha A."/>
            <person name="Moreno L."/>
            <person name="De Vries M."/>
            <person name="Munoz J.F."/>
            <person name="Stielow J.B."/>
        </authorList>
    </citation>
    <scope>NUCLEOTIDE SEQUENCE [LARGE SCALE GENOMIC DNA]</scope>
    <source>
        <strain evidence="3 4">EI222</strain>
    </source>
</reference>
<feature type="region of interest" description="Disordered" evidence="1">
    <location>
        <begin position="201"/>
        <end position="313"/>
    </location>
</feature>
<proteinExistence type="predicted"/>
<protein>
    <recommendedName>
        <fullName evidence="2">Myb-like domain-containing protein</fullName>
    </recommendedName>
</protein>
<evidence type="ECO:0000259" key="2">
    <source>
        <dbReference type="PROSITE" id="PS50090"/>
    </source>
</evidence>
<dbReference type="VEuPathDB" id="FungiDB:ACJ73_10200"/>
<dbReference type="InterPro" id="IPR009057">
    <property type="entry name" value="Homeodomain-like_sf"/>
</dbReference>
<feature type="domain" description="Myb-like" evidence="2">
    <location>
        <begin position="302"/>
        <end position="355"/>
    </location>
</feature>
<feature type="compositionally biased region" description="Acidic residues" evidence="1">
    <location>
        <begin position="275"/>
        <end position="288"/>
    </location>
</feature>
<gene>
    <name evidence="3" type="ORF">ACJ73_10200</name>
</gene>
<feature type="region of interest" description="Disordered" evidence="1">
    <location>
        <begin position="78"/>
        <end position="103"/>
    </location>
</feature>
<evidence type="ECO:0000313" key="4">
    <source>
        <dbReference type="Proteomes" id="UP000242791"/>
    </source>
</evidence>
<feature type="non-terminal residue" evidence="3">
    <location>
        <position position="367"/>
    </location>
</feature>
<organism evidence="3 4">
    <name type="scientific">Blastomyces percursus</name>
    <dbReference type="NCBI Taxonomy" id="1658174"/>
    <lineage>
        <taxon>Eukaryota</taxon>
        <taxon>Fungi</taxon>
        <taxon>Dikarya</taxon>
        <taxon>Ascomycota</taxon>
        <taxon>Pezizomycotina</taxon>
        <taxon>Eurotiomycetes</taxon>
        <taxon>Eurotiomycetidae</taxon>
        <taxon>Onygenales</taxon>
        <taxon>Ajellomycetaceae</taxon>
        <taxon>Blastomyces</taxon>
    </lineage>
</organism>
<dbReference type="Pfam" id="PF13921">
    <property type="entry name" value="Myb_DNA-bind_6"/>
    <property type="match status" value="1"/>
</dbReference>
<feature type="region of interest" description="Disordered" evidence="1">
    <location>
        <begin position="1"/>
        <end position="48"/>
    </location>
</feature>
<name>A0A1J9Q0W7_9EURO</name>
<feature type="compositionally biased region" description="Low complexity" evidence="1">
    <location>
        <begin position="20"/>
        <end position="31"/>
    </location>
</feature>
<feature type="compositionally biased region" description="Acidic residues" evidence="1">
    <location>
        <begin position="201"/>
        <end position="210"/>
    </location>
</feature>
<dbReference type="InterPro" id="IPR001005">
    <property type="entry name" value="SANT/Myb"/>
</dbReference>
<accession>A0A1J9Q0W7</accession>
<feature type="region of interest" description="Disordered" evidence="1">
    <location>
        <begin position="140"/>
        <end position="186"/>
    </location>
</feature>